<evidence type="ECO:0000313" key="1">
    <source>
        <dbReference type="EMBL" id="MDL5159150.1"/>
    </source>
</evidence>
<reference evidence="1 2" key="1">
    <citation type="submission" date="2023-06" db="EMBL/GenBank/DDBJ databases">
        <title>Actinomycetospora Odt1-22.</title>
        <authorList>
            <person name="Supong K."/>
        </authorList>
    </citation>
    <scope>NUCLEOTIDE SEQUENCE [LARGE SCALE GENOMIC DNA]</scope>
    <source>
        <strain evidence="1 2">Odt1-22</strain>
    </source>
</reference>
<comment type="caution">
    <text evidence="1">The sequence shown here is derived from an EMBL/GenBank/DDBJ whole genome shotgun (WGS) entry which is preliminary data.</text>
</comment>
<dbReference type="EMBL" id="JASVWF010000006">
    <property type="protein sequence ID" value="MDL5159150.1"/>
    <property type="molecule type" value="Genomic_DNA"/>
</dbReference>
<dbReference type="Proteomes" id="UP001231924">
    <property type="component" value="Unassembled WGS sequence"/>
</dbReference>
<organism evidence="1 2">
    <name type="scientific">Actinomycetospora termitidis</name>
    <dbReference type="NCBI Taxonomy" id="3053470"/>
    <lineage>
        <taxon>Bacteria</taxon>
        <taxon>Bacillati</taxon>
        <taxon>Actinomycetota</taxon>
        <taxon>Actinomycetes</taxon>
        <taxon>Pseudonocardiales</taxon>
        <taxon>Pseudonocardiaceae</taxon>
        <taxon>Actinomycetospora</taxon>
    </lineage>
</organism>
<dbReference type="SUPFAM" id="SSF103025">
    <property type="entry name" value="Folate-binding domain"/>
    <property type="match status" value="1"/>
</dbReference>
<dbReference type="Pfam" id="PF04268">
    <property type="entry name" value="SoxG"/>
    <property type="match status" value="1"/>
</dbReference>
<protein>
    <submittedName>
        <fullName evidence="1">Sarcosine oxidase subunit gamma family protein</fullName>
    </submittedName>
</protein>
<dbReference type="Gene3D" id="3.30.1360.120">
    <property type="entry name" value="Probable tRNA modification gtpase trme, domain 1"/>
    <property type="match status" value="1"/>
</dbReference>
<sequence>MTADLLAPVHLLDAWRARFEDLTVELAGRHDLAITLAPSTAALAVRVAPGAAAVAEVALGVPLPTRPLAWEPTLRGQSLHLGPDEWLVTDVAATSAAAWEAVTRPALAAVGAAASDVSAQYADLRLQGRAARELLSFGCALDLRPASFGPRTCARTLLGQSGVLLVGHDDGEFQLLVRTSFAGYVAAWLLDAAEEYR</sequence>
<proteinExistence type="predicted"/>
<dbReference type="InterPro" id="IPR007375">
    <property type="entry name" value="SoxG"/>
</dbReference>
<dbReference type="RefSeq" id="WP_286055728.1">
    <property type="nucleotide sequence ID" value="NZ_JASVWF010000006.1"/>
</dbReference>
<name>A0ABT7MEQ3_9PSEU</name>
<accession>A0ABT7MEQ3</accession>
<dbReference type="InterPro" id="IPR027266">
    <property type="entry name" value="TrmE/GcvT-like"/>
</dbReference>
<dbReference type="Gene3D" id="3.30.70.1520">
    <property type="entry name" value="Heterotetrameric sarcosine oxidase"/>
    <property type="match status" value="1"/>
</dbReference>
<evidence type="ECO:0000313" key="2">
    <source>
        <dbReference type="Proteomes" id="UP001231924"/>
    </source>
</evidence>
<keyword evidence="2" id="KW-1185">Reference proteome</keyword>
<gene>
    <name evidence="1" type="ORF">QRT03_24505</name>
</gene>